<organism evidence="4 5">
    <name type="scientific">Dioscorea cayennensis subsp. rotundata</name>
    <name type="common">White Guinea yam</name>
    <name type="synonym">Dioscorea rotundata</name>
    <dbReference type="NCBI Taxonomy" id="55577"/>
    <lineage>
        <taxon>Eukaryota</taxon>
        <taxon>Viridiplantae</taxon>
        <taxon>Streptophyta</taxon>
        <taxon>Embryophyta</taxon>
        <taxon>Tracheophyta</taxon>
        <taxon>Spermatophyta</taxon>
        <taxon>Magnoliopsida</taxon>
        <taxon>Liliopsida</taxon>
        <taxon>Dioscoreales</taxon>
        <taxon>Dioscoreaceae</taxon>
        <taxon>Dioscorea</taxon>
    </lineage>
</organism>
<evidence type="ECO:0000256" key="2">
    <source>
        <dbReference type="ARBA" id="ARBA00023242"/>
    </source>
</evidence>
<dbReference type="GO" id="GO:0005634">
    <property type="term" value="C:nucleus"/>
    <property type="evidence" value="ECO:0007669"/>
    <property type="project" value="UniProtKB-SubCell"/>
</dbReference>
<dbReference type="AlphaFoldDB" id="A0AB40BZB2"/>
<evidence type="ECO:0000256" key="1">
    <source>
        <dbReference type="ARBA" id="ARBA00004123"/>
    </source>
</evidence>
<dbReference type="InterPro" id="IPR019140">
    <property type="entry name" value="MCM_complex-bd"/>
</dbReference>
<accession>A0AB40BZB2</accession>
<dbReference type="RefSeq" id="XP_039131729.1">
    <property type="nucleotide sequence ID" value="XM_039275795.1"/>
</dbReference>
<keyword evidence="2" id="KW-0539">Nucleus</keyword>
<proteinExistence type="predicted"/>
<dbReference type="GO" id="GO:0006261">
    <property type="term" value="P:DNA-templated DNA replication"/>
    <property type="evidence" value="ECO:0007669"/>
    <property type="project" value="TreeGrafter"/>
</dbReference>
<gene>
    <name evidence="5" type="primary">LOC120268365</name>
</gene>
<name>A0AB40BZB2_DIOCR</name>
<evidence type="ECO:0000256" key="3">
    <source>
        <dbReference type="SAM" id="MobiDB-lite"/>
    </source>
</evidence>
<evidence type="ECO:0000313" key="4">
    <source>
        <dbReference type="Proteomes" id="UP001515500"/>
    </source>
</evidence>
<comment type="subcellular location">
    <subcellularLocation>
        <location evidence="1">Nucleus</location>
    </subcellularLocation>
</comment>
<dbReference type="PANTHER" id="PTHR13489:SF0">
    <property type="entry name" value="MINI-CHROMOSOME MAINTENANCE COMPLEX-BINDING PROTEIN"/>
    <property type="match status" value="1"/>
</dbReference>
<dbReference type="Proteomes" id="UP001515500">
    <property type="component" value="Chromosome 9"/>
</dbReference>
<dbReference type="GeneID" id="120268365"/>
<protein>
    <submittedName>
        <fullName evidence="5">LOW QUALITY PROTEIN: mini-chromosome maintenance complex-binding protein</fullName>
    </submittedName>
</protein>
<evidence type="ECO:0000313" key="5">
    <source>
        <dbReference type="RefSeq" id="XP_039131729.1"/>
    </source>
</evidence>
<feature type="region of interest" description="Disordered" evidence="3">
    <location>
        <begin position="166"/>
        <end position="200"/>
    </location>
</feature>
<keyword evidence="4" id="KW-1185">Reference proteome</keyword>
<dbReference type="Pfam" id="PF09739">
    <property type="entry name" value="MCM_bind"/>
    <property type="match status" value="1"/>
</dbReference>
<feature type="compositionally biased region" description="Basic and acidic residues" evidence="3">
    <location>
        <begin position="166"/>
        <end position="180"/>
    </location>
</feature>
<sequence>MVGPLYDFVANPFGAVRLSFEQAVAASPADDPVAVFAGKDWGALDLFRDFLLEKGGLSQVPILDASSRQWIQPNSLVRFRGMVQDMLGKELYIGAFQDGSNWRTNKYSDGALFPMPAGCQSAYESNLWERLLLHCVPVPGHNSWATHSTPPQVFRNVMDNSMYEHGEKRQRDEGIVENNEHGGSPSSKKQKEGEHPCQLNHSSQRSLVQGGFSEPRNGAALSCVIKMYDTPECDLKLNDVFEFIAIYTFDPELVAYKEDADDLTDDLLDDPLMHLPPSKVPRLHCLICRKLAIQDFVSSPLSVELPNMIKGIRGSLLRHLTQVLGNDGLAAECLLLHLLSRLRARVDAVSVGKLSLNLTGFNGETASIFGNRITSAIQSLLPFSQYIPLTVDYLNTATLQPKKNNQTGRLIPGVLQLAQGTHLTIDESHLQPGNLDSNGVHNARLLKKLIEQLSVEYDFEFYTSEMTADVQLLILSDGKSNIMPADLVLPFCPNAVNSIANPSPEELQSWRWYLDTLRSLPYSSQPDLHQMLQDELVAAMREDRSLGCQQLNRWLTMARLISVSFGDGELSLEHWQMFKEIERLRKERIK</sequence>
<dbReference type="PANTHER" id="PTHR13489">
    <property type="entry name" value="MINI-CHROMOSOME MAINTENANCE COMPLEX-BINDING PROTEIN"/>
    <property type="match status" value="1"/>
</dbReference>
<reference evidence="5" key="1">
    <citation type="submission" date="2025-08" db="UniProtKB">
        <authorList>
            <consortium name="RefSeq"/>
        </authorList>
    </citation>
    <scope>IDENTIFICATION</scope>
</reference>
<dbReference type="GO" id="GO:0003682">
    <property type="term" value="F:chromatin binding"/>
    <property type="evidence" value="ECO:0007669"/>
    <property type="project" value="TreeGrafter"/>
</dbReference>